<sequence length="504" mass="56744">MLHTVLLGIIFVLSSFGNLLVCLAFYKNRRLRSITNFYVLSLAVADLTVAIFVFPSVIAASGLRKWPFSDGSCQFSGFVTSYLFMVSLCILALTSINRYFCVVKPQRYSYFFNRKKTILSIFYVWIVITLIPSTTTGPSISFVIFACLSMLMVLFGYIRVYSVVWQHNNVVVLFVQETNIQGVPRAREIKTSRVLLVTVIGFCVSWIPNIVVTSVEFGFGMIIPFGFQSTPMVFACVSAWINPIIYGVMNRAMPREFQNILLCEDTIHLQTSMIFIALLALNVVFTVLRNALICLAFYRNRRLRKLTNIYVLSLAIGDITSISLNLPVGCISAGFEEWPRKTILSLIFVVSLTFLAFLAATLAIPILFEWNQFYLLCSPSGNELNNKFSSFITGLLALTMFSIFLCYGAVYHAIRRHNSVAGGPGNEPVSRHEIHASWTLLAAVVGFCIFWIPPATVANGGGYTKLDNCRHAYSFLQPFDTFGTSWKLARFSRSLQKQEITNYY</sequence>
<feature type="transmembrane region" description="Helical" evidence="9">
    <location>
        <begin position="434"/>
        <end position="452"/>
    </location>
</feature>
<evidence type="ECO:0000256" key="6">
    <source>
        <dbReference type="ARBA" id="ARBA00023170"/>
    </source>
</evidence>
<dbReference type="PRINTS" id="PR00237">
    <property type="entry name" value="GPCRRHODOPSN"/>
</dbReference>
<gene>
    <name evidence="11" type="ORF">pdam_00004280</name>
</gene>
<evidence type="ECO:0000256" key="4">
    <source>
        <dbReference type="ARBA" id="ARBA00023040"/>
    </source>
</evidence>
<dbReference type="InterPro" id="IPR000276">
    <property type="entry name" value="GPCR_Rhodpsn"/>
</dbReference>
<keyword evidence="7 8" id="KW-0807">Transducer</keyword>
<dbReference type="CDD" id="cd00637">
    <property type="entry name" value="7tm_classA_rhodopsin-like"/>
    <property type="match status" value="1"/>
</dbReference>
<evidence type="ECO:0000256" key="9">
    <source>
        <dbReference type="SAM" id="Phobius"/>
    </source>
</evidence>
<evidence type="ECO:0000259" key="10">
    <source>
        <dbReference type="PROSITE" id="PS50262"/>
    </source>
</evidence>
<dbReference type="AlphaFoldDB" id="A0A3M6T8N4"/>
<comment type="similarity">
    <text evidence="8">Belongs to the G-protein coupled receptor 1 family.</text>
</comment>
<evidence type="ECO:0000256" key="3">
    <source>
        <dbReference type="ARBA" id="ARBA00022989"/>
    </source>
</evidence>
<keyword evidence="3 9" id="KW-1133">Transmembrane helix</keyword>
<dbReference type="PANTHER" id="PTHR24240">
    <property type="entry name" value="OPSIN"/>
    <property type="match status" value="1"/>
</dbReference>
<feature type="transmembrane region" description="Helical" evidence="9">
    <location>
        <begin position="140"/>
        <end position="158"/>
    </location>
</feature>
<dbReference type="SUPFAM" id="SSF81321">
    <property type="entry name" value="Family A G protein-coupled receptor-like"/>
    <property type="match status" value="2"/>
</dbReference>
<feature type="transmembrane region" description="Helical" evidence="9">
    <location>
        <begin position="274"/>
        <end position="298"/>
    </location>
</feature>
<keyword evidence="5 9" id="KW-0472">Membrane</keyword>
<feature type="transmembrane region" description="Helical" evidence="9">
    <location>
        <begin position="6"/>
        <end position="26"/>
    </location>
</feature>
<dbReference type="InterPro" id="IPR017452">
    <property type="entry name" value="GPCR_Rhodpsn_7TM"/>
</dbReference>
<feature type="transmembrane region" description="Helical" evidence="9">
    <location>
        <begin position="388"/>
        <end position="414"/>
    </location>
</feature>
<name>A0A3M6T8N4_POCDA</name>
<feature type="transmembrane region" description="Helical" evidence="9">
    <location>
        <begin position="194"/>
        <end position="212"/>
    </location>
</feature>
<feature type="domain" description="G-protein coupled receptors family 1 profile" evidence="10">
    <location>
        <begin position="17"/>
        <end position="246"/>
    </location>
</feature>
<dbReference type="GO" id="GO:0004930">
    <property type="term" value="F:G protein-coupled receptor activity"/>
    <property type="evidence" value="ECO:0007669"/>
    <property type="project" value="UniProtKB-KW"/>
</dbReference>
<dbReference type="OrthoDB" id="10044919at2759"/>
<keyword evidence="12" id="KW-1185">Reference proteome</keyword>
<dbReference type="PROSITE" id="PS50262">
    <property type="entry name" value="G_PROTEIN_RECEP_F1_2"/>
    <property type="match status" value="2"/>
</dbReference>
<reference evidence="11 12" key="1">
    <citation type="journal article" date="2018" name="Sci. Rep.">
        <title>Comparative analysis of the Pocillopora damicornis genome highlights role of immune system in coral evolution.</title>
        <authorList>
            <person name="Cunning R."/>
            <person name="Bay R.A."/>
            <person name="Gillette P."/>
            <person name="Baker A.C."/>
            <person name="Traylor-Knowles N."/>
        </authorList>
    </citation>
    <scope>NUCLEOTIDE SEQUENCE [LARGE SCALE GENOMIC DNA]</scope>
    <source>
        <strain evidence="11">RSMAS</strain>
        <tissue evidence="11">Whole animal</tissue>
    </source>
</reference>
<protein>
    <recommendedName>
        <fullName evidence="10">G-protein coupled receptors family 1 profile domain-containing protein</fullName>
    </recommendedName>
</protein>
<feature type="transmembrane region" description="Helical" evidence="9">
    <location>
        <begin position="117"/>
        <end position="134"/>
    </location>
</feature>
<dbReference type="Gene3D" id="1.20.1070.10">
    <property type="entry name" value="Rhodopsin 7-helix transmembrane proteins"/>
    <property type="match status" value="4"/>
</dbReference>
<evidence type="ECO:0000256" key="2">
    <source>
        <dbReference type="ARBA" id="ARBA00022692"/>
    </source>
</evidence>
<evidence type="ECO:0000256" key="5">
    <source>
        <dbReference type="ARBA" id="ARBA00023136"/>
    </source>
</evidence>
<feature type="transmembrane region" description="Helical" evidence="9">
    <location>
        <begin position="38"/>
        <end position="63"/>
    </location>
</feature>
<evidence type="ECO:0000256" key="8">
    <source>
        <dbReference type="RuleBase" id="RU000688"/>
    </source>
</evidence>
<evidence type="ECO:0000313" key="12">
    <source>
        <dbReference type="Proteomes" id="UP000275408"/>
    </source>
</evidence>
<comment type="caution">
    <text evidence="11">The sequence shown here is derived from an EMBL/GenBank/DDBJ whole genome shotgun (WGS) entry which is preliminary data.</text>
</comment>
<feature type="transmembrane region" description="Helical" evidence="9">
    <location>
        <begin position="310"/>
        <end position="331"/>
    </location>
</feature>
<feature type="transmembrane region" description="Helical" evidence="9">
    <location>
        <begin position="75"/>
        <end position="96"/>
    </location>
</feature>
<feature type="transmembrane region" description="Helical" evidence="9">
    <location>
        <begin position="343"/>
        <end position="368"/>
    </location>
</feature>
<organism evidence="11 12">
    <name type="scientific">Pocillopora damicornis</name>
    <name type="common">Cauliflower coral</name>
    <name type="synonym">Millepora damicornis</name>
    <dbReference type="NCBI Taxonomy" id="46731"/>
    <lineage>
        <taxon>Eukaryota</taxon>
        <taxon>Metazoa</taxon>
        <taxon>Cnidaria</taxon>
        <taxon>Anthozoa</taxon>
        <taxon>Hexacorallia</taxon>
        <taxon>Scleractinia</taxon>
        <taxon>Astrocoeniina</taxon>
        <taxon>Pocilloporidae</taxon>
        <taxon>Pocillopora</taxon>
    </lineage>
</organism>
<evidence type="ECO:0000256" key="1">
    <source>
        <dbReference type="ARBA" id="ARBA00004141"/>
    </source>
</evidence>
<comment type="subcellular location">
    <subcellularLocation>
        <location evidence="1">Membrane</location>
        <topology evidence="1">Multi-pass membrane protein</topology>
    </subcellularLocation>
</comment>
<dbReference type="SMART" id="SM01381">
    <property type="entry name" value="7TM_GPCR_Srsx"/>
    <property type="match status" value="1"/>
</dbReference>
<keyword evidence="4 8" id="KW-0297">G-protein coupled receptor</keyword>
<dbReference type="Pfam" id="PF00001">
    <property type="entry name" value="7tm_1"/>
    <property type="match status" value="2"/>
</dbReference>
<dbReference type="InterPro" id="IPR050125">
    <property type="entry name" value="GPCR_opsins"/>
</dbReference>
<keyword evidence="6 8" id="KW-0675">Receptor</keyword>
<dbReference type="GO" id="GO:0016020">
    <property type="term" value="C:membrane"/>
    <property type="evidence" value="ECO:0007669"/>
    <property type="project" value="UniProtKB-SubCell"/>
</dbReference>
<dbReference type="Proteomes" id="UP000275408">
    <property type="component" value="Unassembled WGS sequence"/>
</dbReference>
<dbReference type="PROSITE" id="PS00237">
    <property type="entry name" value="G_PROTEIN_RECEP_F1_1"/>
    <property type="match status" value="1"/>
</dbReference>
<keyword evidence="2 8" id="KW-0812">Transmembrane</keyword>
<feature type="domain" description="G-protein coupled receptors family 1 profile" evidence="10">
    <location>
        <begin position="289"/>
        <end position="379"/>
    </location>
</feature>
<accession>A0A3M6T8N4</accession>
<dbReference type="EMBL" id="RCHS01004089">
    <property type="protein sequence ID" value="RMX37689.1"/>
    <property type="molecule type" value="Genomic_DNA"/>
</dbReference>
<evidence type="ECO:0000313" key="11">
    <source>
        <dbReference type="EMBL" id="RMX37689.1"/>
    </source>
</evidence>
<evidence type="ECO:0000256" key="7">
    <source>
        <dbReference type="ARBA" id="ARBA00023224"/>
    </source>
</evidence>
<proteinExistence type="inferred from homology"/>